<evidence type="ECO:0000256" key="4">
    <source>
        <dbReference type="ARBA" id="ARBA00022723"/>
    </source>
</evidence>
<dbReference type="PANTHER" id="PTHR11647">
    <property type="entry name" value="HYDRANTOINASE/DIHYDROPYRIMIDINASE FAMILY MEMBER"/>
    <property type="match status" value="1"/>
</dbReference>
<evidence type="ECO:0000313" key="11">
    <source>
        <dbReference type="Proteomes" id="UP000234384"/>
    </source>
</evidence>
<comment type="cofactor">
    <cofactor evidence="1">
        <name>Zn(2+)</name>
        <dbReference type="ChEBI" id="CHEBI:29105"/>
    </cofactor>
</comment>
<dbReference type="InterPro" id="IPR050378">
    <property type="entry name" value="Metallo-dep_Hydrolases_sf"/>
</dbReference>
<proteinExistence type="inferred from homology"/>
<evidence type="ECO:0000259" key="9">
    <source>
        <dbReference type="Pfam" id="PF01979"/>
    </source>
</evidence>
<dbReference type="InterPro" id="IPR011778">
    <property type="entry name" value="Hydantoinase/dihydroPyrase"/>
</dbReference>
<evidence type="ECO:0000256" key="6">
    <source>
        <dbReference type="ARBA" id="ARBA00055040"/>
    </source>
</evidence>
<accession>A0A2I1K206</accession>
<dbReference type="AlphaFoldDB" id="A0A2I1K206"/>
<dbReference type="NCBIfam" id="TIGR02033">
    <property type="entry name" value="D-hydantoinase"/>
    <property type="match status" value="1"/>
</dbReference>
<reference evidence="10 11" key="1">
    <citation type="submission" date="2017-12" db="EMBL/GenBank/DDBJ databases">
        <title>Phylogenetic diversity of female urinary microbiome.</title>
        <authorList>
            <person name="Thomas-White K."/>
            <person name="Wolfe A.J."/>
        </authorList>
    </citation>
    <scope>NUCLEOTIDE SEQUENCE [LARGE SCALE GENOMIC DNA]</scope>
    <source>
        <strain evidence="10 11">UMB0898</strain>
    </source>
</reference>
<comment type="function">
    <text evidence="6">Catalyzes the stereospecific hydrolysis of the cyclic amide bond of D-hydantoin derivatives.</text>
</comment>
<dbReference type="InterPro" id="IPR006680">
    <property type="entry name" value="Amidohydro-rel"/>
</dbReference>
<dbReference type="Pfam" id="PF01979">
    <property type="entry name" value="Amidohydro_1"/>
    <property type="match status" value="1"/>
</dbReference>
<dbReference type="OrthoDB" id="9775607at2"/>
<keyword evidence="4" id="KW-0479">Metal-binding</keyword>
<feature type="domain" description="Amidohydrolase-related" evidence="9">
    <location>
        <begin position="49"/>
        <end position="433"/>
    </location>
</feature>
<evidence type="ECO:0000256" key="5">
    <source>
        <dbReference type="ARBA" id="ARBA00022801"/>
    </source>
</evidence>
<dbReference type="InterPro" id="IPR032466">
    <property type="entry name" value="Metal_Hydrolase"/>
</dbReference>
<sequence length="471" mass="52185">MGLLIKNGRIVTPTSEYIADILVENEKIELVGENIPEDGHEVVDASGKYVFPGGVDNHVHMGPFDTYGFETSHAALVGGTTTLVDFAPQDKGKGVIESMHRHKDEKADGIASVDYSFHGMVMDTSEAVLDEIPKMVENGIVNLKFFMAYNGTPFHVEDDLIFKAMQLCRDHGITVMTHCENGDMIEVLVDELHAMGQKAPINHSYSRPPLVEDEATQRAIYLAEMADCPLFVVHVTSKGALKNLVRAAREGKDVYGETCAHYLTLDESFFLKDNFEGAKYVCAPALRTKDHLEALWKAVKNDELKAISSDHAAVVGGFEAKKKGIDDFAKIPNGAPGMQDRLHMIWTQGVEKGKITPQDFVRLCMENPAKICGIYPQKGAILPGSDADILIWDPEYEGVITHANSYEGTDYALYEGFEQKGRADKVYLRGNLVAEKGEFVGEKGTGKYIEPKPYALCYQNYKPKEDKRIRA</sequence>
<evidence type="ECO:0000256" key="3">
    <source>
        <dbReference type="ARBA" id="ARBA00022553"/>
    </source>
</evidence>
<dbReference type="GO" id="GO:0046872">
    <property type="term" value="F:metal ion binding"/>
    <property type="evidence" value="ECO:0007669"/>
    <property type="project" value="UniProtKB-KW"/>
</dbReference>
<comment type="caution">
    <text evidence="10">The sequence shown here is derived from an EMBL/GenBank/DDBJ whole genome shotgun (WGS) entry which is preliminary data.</text>
</comment>
<dbReference type="InterPro" id="IPR011059">
    <property type="entry name" value="Metal-dep_hydrolase_composite"/>
</dbReference>
<dbReference type="CDD" id="cd01314">
    <property type="entry name" value="D-HYD"/>
    <property type="match status" value="1"/>
</dbReference>
<dbReference type="RefSeq" id="WP_101953991.1">
    <property type="nucleotide sequence ID" value="NZ_PKHE01000005.1"/>
</dbReference>
<evidence type="ECO:0000256" key="7">
    <source>
        <dbReference type="ARBA" id="ARBA00068457"/>
    </source>
</evidence>
<evidence type="ECO:0000256" key="1">
    <source>
        <dbReference type="ARBA" id="ARBA00001947"/>
    </source>
</evidence>
<dbReference type="PANTHER" id="PTHR11647:SF1">
    <property type="entry name" value="COLLAPSIN RESPONSE MEDIATOR PROTEIN"/>
    <property type="match status" value="1"/>
</dbReference>
<dbReference type="SUPFAM" id="SSF51556">
    <property type="entry name" value="Metallo-dependent hydrolases"/>
    <property type="match status" value="1"/>
</dbReference>
<dbReference type="GO" id="GO:0005829">
    <property type="term" value="C:cytosol"/>
    <property type="evidence" value="ECO:0007669"/>
    <property type="project" value="TreeGrafter"/>
</dbReference>
<evidence type="ECO:0000256" key="2">
    <source>
        <dbReference type="ARBA" id="ARBA00008829"/>
    </source>
</evidence>
<protein>
    <recommendedName>
        <fullName evidence="7">D-hydantoinase</fullName>
    </recommendedName>
</protein>
<evidence type="ECO:0000256" key="8">
    <source>
        <dbReference type="PIRSR" id="PIRSR611778-50"/>
    </source>
</evidence>
<dbReference type="FunFam" id="3.20.20.140:FF:000217">
    <property type="entry name" value="Dihydropyrimidinase-related protein 1"/>
    <property type="match status" value="1"/>
</dbReference>
<dbReference type="Gene3D" id="2.30.40.10">
    <property type="entry name" value="Urease, subunit C, domain 1"/>
    <property type="match status" value="1"/>
</dbReference>
<name>A0A2I1K206_9LACT</name>
<evidence type="ECO:0000313" key="10">
    <source>
        <dbReference type="EMBL" id="PKY89668.1"/>
    </source>
</evidence>
<organism evidence="10 11">
    <name type="scientific">Falseniella ignava</name>
    <dbReference type="NCBI Taxonomy" id="137730"/>
    <lineage>
        <taxon>Bacteria</taxon>
        <taxon>Bacillati</taxon>
        <taxon>Bacillota</taxon>
        <taxon>Bacilli</taxon>
        <taxon>Lactobacillales</taxon>
        <taxon>Aerococcaceae</taxon>
        <taxon>Falseniella</taxon>
    </lineage>
</organism>
<keyword evidence="5" id="KW-0378">Hydrolase</keyword>
<dbReference type="EMBL" id="PKHE01000005">
    <property type="protein sequence ID" value="PKY89668.1"/>
    <property type="molecule type" value="Genomic_DNA"/>
</dbReference>
<dbReference type="Proteomes" id="UP000234384">
    <property type="component" value="Unassembled WGS sequence"/>
</dbReference>
<dbReference type="SUPFAM" id="SSF51338">
    <property type="entry name" value="Composite domain of metallo-dependent hydrolases"/>
    <property type="match status" value="1"/>
</dbReference>
<comment type="PTM">
    <text evidence="8">Carbamylation allows a single lysine to coordinate two divalent metal cations.</text>
</comment>
<comment type="similarity">
    <text evidence="2">Belongs to the metallo-dependent hydrolases superfamily. Hydantoinase/dihydropyrimidinase family.</text>
</comment>
<feature type="modified residue" description="N6-carboxylysine" evidence="8">
    <location>
        <position position="144"/>
    </location>
</feature>
<gene>
    <name evidence="10" type="primary">hydA</name>
    <name evidence="10" type="ORF">CYJ57_02880</name>
</gene>
<dbReference type="GO" id="GO:0016812">
    <property type="term" value="F:hydrolase activity, acting on carbon-nitrogen (but not peptide) bonds, in cyclic amides"/>
    <property type="evidence" value="ECO:0007669"/>
    <property type="project" value="TreeGrafter"/>
</dbReference>
<keyword evidence="3" id="KW-0597">Phosphoprotein</keyword>
<dbReference type="Gene3D" id="3.20.20.140">
    <property type="entry name" value="Metal-dependent hydrolases"/>
    <property type="match status" value="1"/>
</dbReference>